<dbReference type="FunFam" id="1.20.1560.10:FF:000003">
    <property type="entry name" value="ABC transporter C family member 10"/>
    <property type="match status" value="1"/>
</dbReference>
<dbReference type="Gene3D" id="3.40.50.300">
    <property type="entry name" value="P-loop containing nucleotide triphosphate hydrolases"/>
    <property type="match status" value="2"/>
</dbReference>
<feature type="transmembrane region" description="Helical" evidence="14">
    <location>
        <begin position="109"/>
        <end position="130"/>
    </location>
</feature>
<dbReference type="SUPFAM" id="SSF52540">
    <property type="entry name" value="P-loop containing nucleoside triphosphate hydrolases"/>
    <property type="match status" value="2"/>
</dbReference>
<accession>A0A371I087</accession>
<keyword evidence="7" id="KW-0547">Nucleotide-binding</keyword>
<dbReference type="InterPro" id="IPR003439">
    <property type="entry name" value="ABC_transporter-like_ATP-bd"/>
</dbReference>
<feature type="transmembrane region" description="Helical" evidence="14">
    <location>
        <begin position="423"/>
        <end position="448"/>
    </location>
</feature>
<comment type="subcellular location">
    <subcellularLocation>
        <location evidence="1">Membrane</location>
        <topology evidence="1">Multi-pass membrane protein</topology>
    </subcellularLocation>
</comment>
<feature type="domain" description="ABC transmembrane type-1" evidence="16">
    <location>
        <begin position="321"/>
        <end position="593"/>
    </location>
</feature>
<evidence type="ECO:0000313" key="18">
    <source>
        <dbReference type="Proteomes" id="UP000257109"/>
    </source>
</evidence>
<evidence type="ECO:0000256" key="4">
    <source>
        <dbReference type="ARBA" id="ARBA00022448"/>
    </source>
</evidence>
<keyword evidence="13" id="KW-0175">Coiled coil</keyword>
<dbReference type="Gene3D" id="1.20.1560.10">
    <property type="entry name" value="ABC transporter type 1, transmembrane domain"/>
    <property type="match status" value="2"/>
</dbReference>
<dbReference type="CDD" id="cd18579">
    <property type="entry name" value="ABC_6TM_ABCC_D1"/>
    <property type="match status" value="1"/>
</dbReference>
<dbReference type="FunFam" id="3.40.50.300:FF:000973">
    <property type="entry name" value="Multidrug resistance-associated protein 4"/>
    <property type="match status" value="1"/>
</dbReference>
<evidence type="ECO:0000313" key="17">
    <source>
        <dbReference type="EMBL" id="RDY08442.1"/>
    </source>
</evidence>
<dbReference type="InterPro" id="IPR044746">
    <property type="entry name" value="ABCC_6TM_D1"/>
</dbReference>
<proteinExistence type="inferred from homology"/>
<dbReference type="GO" id="GO:0005524">
    <property type="term" value="F:ATP binding"/>
    <property type="evidence" value="ECO:0007669"/>
    <property type="project" value="UniProtKB-KW"/>
</dbReference>
<dbReference type="FunFam" id="3.40.50.300:FF:000169">
    <property type="entry name" value="ABC transporter C family member 3"/>
    <property type="match status" value="1"/>
</dbReference>
<feature type="non-terminal residue" evidence="17">
    <location>
        <position position="1"/>
    </location>
</feature>
<dbReference type="InterPro" id="IPR011527">
    <property type="entry name" value="ABC1_TM_dom"/>
</dbReference>
<keyword evidence="9" id="KW-1278">Translocase</keyword>
<dbReference type="OrthoDB" id="6500128at2759"/>
<feature type="transmembrane region" description="Helical" evidence="14">
    <location>
        <begin position="77"/>
        <end position="97"/>
    </location>
</feature>
<evidence type="ECO:0000256" key="10">
    <source>
        <dbReference type="ARBA" id="ARBA00022989"/>
    </source>
</evidence>
<name>A0A371I087_MUCPR</name>
<evidence type="ECO:0000256" key="13">
    <source>
        <dbReference type="SAM" id="Coils"/>
    </source>
</evidence>
<evidence type="ECO:0000256" key="14">
    <source>
        <dbReference type="SAM" id="Phobius"/>
    </source>
</evidence>
<keyword evidence="18" id="KW-1185">Reference proteome</keyword>
<feature type="domain" description="ABC transporter" evidence="15">
    <location>
        <begin position="628"/>
        <end position="854"/>
    </location>
</feature>
<dbReference type="PANTHER" id="PTHR24223">
    <property type="entry name" value="ATP-BINDING CASSETTE SUB-FAMILY C"/>
    <property type="match status" value="1"/>
</dbReference>
<comment type="similarity">
    <text evidence="2">Belongs to the ABC transporter superfamily. ABCC family. Conjugate transporter (TC 3.A.1.208) subfamily.</text>
</comment>
<reference evidence="17" key="1">
    <citation type="submission" date="2018-05" db="EMBL/GenBank/DDBJ databases">
        <title>Draft genome of Mucuna pruriens seed.</title>
        <authorList>
            <person name="Nnadi N.E."/>
            <person name="Vos R."/>
            <person name="Hasami M.H."/>
            <person name="Devisetty U.K."/>
            <person name="Aguiy J.C."/>
        </authorList>
    </citation>
    <scope>NUCLEOTIDE SEQUENCE [LARGE SCALE GENOMIC DNA]</scope>
    <source>
        <strain evidence="17">JCA_2017</strain>
    </source>
</reference>
<evidence type="ECO:0000256" key="12">
    <source>
        <dbReference type="ARBA" id="ARBA00034018"/>
    </source>
</evidence>
<dbReference type="PROSITE" id="PS50929">
    <property type="entry name" value="ABC_TM1F"/>
    <property type="match status" value="2"/>
</dbReference>
<dbReference type="GO" id="GO:0008559">
    <property type="term" value="F:ABC-type xenobiotic transporter activity"/>
    <property type="evidence" value="ECO:0007669"/>
    <property type="project" value="UniProtKB-EC"/>
</dbReference>
<dbReference type="CDD" id="cd03244">
    <property type="entry name" value="ABCC_MRP_domain2"/>
    <property type="match status" value="1"/>
</dbReference>
<feature type="transmembrane region" description="Helical" evidence="14">
    <location>
        <begin position="46"/>
        <end position="71"/>
    </location>
</feature>
<dbReference type="InterPro" id="IPR044726">
    <property type="entry name" value="ABCC_6TM_D2"/>
</dbReference>
<organism evidence="17 18">
    <name type="scientific">Mucuna pruriens</name>
    <name type="common">Velvet bean</name>
    <name type="synonym">Dolichos pruriens</name>
    <dbReference type="NCBI Taxonomy" id="157652"/>
    <lineage>
        <taxon>Eukaryota</taxon>
        <taxon>Viridiplantae</taxon>
        <taxon>Streptophyta</taxon>
        <taxon>Embryophyta</taxon>
        <taxon>Tracheophyta</taxon>
        <taxon>Spermatophyta</taxon>
        <taxon>Magnoliopsida</taxon>
        <taxon>eudicotyledons</taxon>
        <taxon>Gunneridae</taxon>
        <taxon>Pentapetalae</taxon>
        <taxon>rosids</taxon>
        <taxon>fabids</taxon>
        <taxon>Fabales</taxon>
        <taxon>Fabaceae</taxon>
        <taxon>Papilionoideae</taxon>
        <taxon>50 kb inversion clade</taxon>
        <taxon>NPAAA clade</taxon>
        <taxon>indigoferoid/millettioid clade</taxon>
        <taxon>Phaseoleae</taxon>
        <taxon>Mucuna</taxon>
    </lineage>
</organism>
<dbReference type="InterPro" id="IPR017871">
    <property type="entry name" value="ABC_transporter-like_CS"/>
</dbReference>
<feature type="transmembrane region" description="Helical" evidence="14">
    <location>
        <begin position="150"/>
        <end position="168"/>
    </location>
</feature>
<protein>
    <recommendedName>
        <fullName evidence="3">ABC-type xenobiotic transporter</fullName>
        <ecNumber evidence="3">7.6.2.2</ecNumber>
    </recommendedName>
</protein>
<dbReference type="EC" id="7.6.2.2" evidence="3"/>
<evidence type="ECO:0000256" key="9">
    <source>
        <dbReference type="ARBA" id="ARBA00022967"/>
    </source>
</evidence>
<feature type="transmembrane region" description="Helical" evidence="14">
    <location>
        <begin position="268"/>
        <end position="287"/>
    </location>
</feature>
<dbReference type="EMBL" id="QJKJ01001270">
    <property type="protein sequence ID" value="RDY08442.1"/>
    <property type="molecule type" value="Genomic_DNA"/>
</dbReference>
<dbReference type="InterPro" id="IPR050173">
    <property type="entry name" value="ABC_transporter_C-like"/>
</dbReference>
<feature type="transmembrane region" description="Helical" evidence="14">
    <location>
        <begin position="1178"/>
        <end position="1198"/>
    </location>
</feature>
<gene>
    <name evidence="17" type="primary">ABCC3</name>
    <name evidence="17" type="ORF">CR513_07324</name>
</gene>
<sequence length="1490" mass="167862">MVALNAVLGTANVAFFYAILIWLLVDSLRQSKRGHVRALHFKRGTMVFATITVLSSAVISFMNITLGFYQFSSGRIIGYNFLSLALTWVLATMVSFYSMRTIVREKRRFPLVLVLWWVFACVIDALLVSIKLVKNLESMSLWFLLSEDNIVDVVSLPLLVLLCFNVCAREHSDMEERLLQEELKSSIEGEDEEAFTNSSMWSKLAFRWLNPTFKTGRIRKLELAHIPPVPHSETAESASFLLEESLRKQKLKGGSLTKAIAHSIWKSLALNAVLAGIYFIIYSVSLFTTTVPLWFLCTFYSILVIRVLVTNLYVLFTHVGVNTGASYIGPLLITNFVNFLLGNSGDSSIQYGLVLAFIFFLAKTVESLSQRQWYFGAQRIGIRVRAALISLIYSKCLLMKCAGPTQGKTINLINVDVERIGDFCWYIHGVWLLPVQIILALVILYINLGYTPSVAAFGVTILVMMCNTPLASKQEGLHSKIMEAKDSRIKVTSETMKNIRILKLHSWETSFLQKLLQLRETERRWLQKYLYTCSAVATLFWTSPTLVSVVTFGACILVKTELTAATVLSALATFRILQEPIYNLPELISMIIQTKVSVDRIQEFIKEDDQNQFTNRHAPKTSAVAIEIKLGEYAWETNDQTLKKPTIQITEKLVIRKGQKVAVCGSVGSGKSSLFCCMLGEIPLVSGAVTEVYGTRSYVPQSPWIQSGTVRENILFGKQMKKDFYEDVLDGCALHQDIKMWGDGDLYLVEERGINLSGGQKQRIQLARAVYNDSDIYFLDDPFSAVDAHTGTHLFKKCLMKLLYDKTVVYATHQLEFLEAADLILVMKDGKIVESGRYKDLIACPNCELVQQMAAHQETVNQINPCHEDDSASCRPCQKNQIEVAEENIQEIIENWKRNKEEEAETGRVKWSVYSTFVTSAYKGALVPVILLCQILFQVMQMGSNYWISWATEERGRVNNKQLMGTFVLLSCGGTIFILGRTVLMAAIAVETAQRLFHGMITSVFRAPVSFFDTTPSSRIMSRSSTDQSTVDTDIPYRLAGLVFALIQLLSIIVLMSQVAWQVILFFFVALAISIWYQAYYITTARELARMVGIRKAPILHHFSESIAGVATIRCFNQEQLFLTKSKALIDDYSRVAFYNFGTMEWLSVRINFLFNLVFFFVLVILVTLPRSTIDPSLAGLVATYGLNLNVLQAWVIWNLCNVENKMISVERILQFSSIPSEAPLVIQDCRPELEWPKEGKVELHNLHIQYDPATPMVLKGVTCVFPGQKKIGIVGRTGSGKSTLVQALFRVVEPSKGCILIDGVDISKIGLQDLRSKLGIIPQDPTLFLGTVRTNLDPLEQHEDQELWEVLSKCHLAEIVRQDPRLLDAPVAENGENWSVGQRQLVCLARLLLKKRRILVLDEATASIDISTDNLIQKTIREETSGCTVITVAHRIPTVIDNDLVLVLDEGTIVEYDKPAQLLQNNYSSFSKLVSEFLRRSSQSNFQKR</sequence>
<feature type="coiled-coil region" evidence="13">
    <location>
        <begin position="879"/>
        <end position="906"/>
    </location>
</feature>
<evidence type="ECO:0000256" key="6">
    <source>
        <dbReference type="ARBA" id="ARBA00022737"/>
    </source>
</evidence>
<evidence type="ECO:0000259" key="15">
    <source>
        <dbReference type="PROSITE" id="PS50893"/>
    </source>
</evidence>
<evidence type="ECO:0000256" key="11">
    <source>
        <dbReference type="ARBA" id="ARBA00023136"/>
    </source>
</evidence>
<dbReference type="SUPFAM" id="SSF90123">
    <property type="entry name" value="ABC transporter transmembrane region"/>
    <property type="match status" value="2"/>
</dbReference>
<feature type="transmembrane region" description="Helical" evidence="14">
    <location>
        <begin position="348"/>
        <end position="365"/>
    </location>
</feature>
<dbReference type="CDD" id="cd03250">
    <property type="entry name" value="ABCC_MRP_domain1"/>
    <property type="match status" value="1"/>
</dbReference>
<dbReference type="InterPro" id="IPR003593">
    <property type="entry name" value="AAA+_ATPase"/>
</dbReference>
<dbReference type="GO" id="GO:0016887">
    <property type="term" value="F:ATP hydrolysis activity"/>
    <property type="evidence" value="ECO:0007669"/>
    <property type="project" value="InterPro"/>
</dbReference>
<evidence type="ECO:0000256" key="2">
    <source>
        <dbReference type="ARBA" id="ARBA00009726"/>
    </source>
</evidence>
<dbReference type="InterPro" id="IPR027417">
    <property type="entry name" value="P-loop_NTPase"/>
</dbReference>
<dbReference type="Pfam" id="PF00005">
    <property type="entry name" value="ABC_tran"/>
    <property type="match status" value="2"/>
</dbReference>
<feature type="domain" description="ABC transporter" evidence="15">
    <location>
        <begin position="1242"/>
        <end position="1476"/>
    </location>
</feature>
<evidence type="ECO:0000256" key="1">
    <source>
        <dbReference type="ARBA" id="ARBA00004141"/>
    </source>
</evidence>
<evidence type="ECO:0000256" key="7">
    <source>
        <dbReference type="ARBA" id="ARBA00022741"/>
    </source>
</evidence>
<feature type="domain" description="ABC transmembrane type-1" evidence="16">
    <location>
        <begin position="929"/>
        <end position="1205"/>
    </location>
</feature>
<feature type="transmembrane region" description="Helical" evidence="14">
    <location>
        <begin position="529"/>
        <end position="554"/>
    </location>
</feature>
<feature type="transmembrane region" description="Helical" evidence="14">
    <location>
        <begin position="967"/>
        <end position="990"/>
    </location>
</feature>
<feature type="transmembrane region" description="Helical" evidence="14">
    <location>
        <begin position="6"/>
        <end position="25"/>
    </location>
</feature>
<comment type="catalytic activity">
    <reaction evidence="12">
        <text>ATP + H2O + xenobioticSide 1 = ADP + phosphate + xenobioticSide 2.</text>
        <dbReference type="EC" id="7.6.2.2"/>
    </reaction>
</comment>
<evidence type="ECO:0000256" key="8">
    <source>
        <dbReference type="ARBA" id="ARBA00022840"/>
    </source>
</evidence>
<dbReference type="Pfam" id="PF00664">
    <property type="entry name" value="ABC_membrane"/>
    <property type="match status" value="2"/>
</dbReference>
<keyword evidence="5 14" id="KW-0812">Transmembrane</keyword>
<feature type="transmembrane region" description="Helical" evidence="14">
    <location>
        <begin position="323"/>
        <end position="342"/>
    </location>
</feature>
<dbReference type="GO" id="GO:0016020">
    <property type="term" value="C:membrane"/>
    <property type="evidence" value="ECO:0007669"/>
    <property type="project" value="UniProtKB-SubCell"/>
</dbReference>
<feature type="transmembrane region" description="Helical" evidence="14">
    <location>
        <begin position="1061"/>
        <end position="1082"/>
    </location>
</feature>
<feature type="transmembrane region" description="Helical" evidence="14">
    <location>
        <begin position="1153"/>
        <end position="1172"/>
    </location>
</feature>
<keyword evidence="11 14" id="KW-0472">Membrane</keyword>
<evidence type="ECO:0000259" key="16">
    <source>
        <dbReference type="PROSITE" id="PS50929"/>
    </source>
</evidence>
<dbReference type="PROSITE" id="PS50893">
    <property type="entry name" value="ABC_TRANSPORTER_2"/>
    <property type="match status" value="2"/>
</dbReference>
<keyword evidence="8" id="KW-0067">ATP-binding</keyword>
<feature type="transmembrane region" description="Helical" evidence="14">
    <location>
        <begin position="454"/>
        <end position="472"/>
    </location>
</feature>
<dbReference type="PROSITE" id="PS00211">
    <property type="entry name" value="ABC_TRANSPORTER_1"/>
    <property type="match status" value="1"/>
</dbReference>
<dbReference type="CDD" id="cd18580">
    <property type="entry name" value="ABC_6TM_ABCC_D2"/>
    <property type="match status" value="1"/>
</dbReference>
<dbReference type="SMART" id="SM00382">
    <property type="entry name" value="AAA"/>
    <property type="match status" value="2"/>
</dbReference>
<dbReference type="InterPro" id="IPR036640">
    <property type="entry name" value="ABC1_TM_sf"/>
</dbReference>
<dbReference type="PANTHER" id="PTHR24223:SF222">
    <property type="entry name" value="OS01G0902100 PROTEIN"/>
    <property type="match status" value="1"/>
</dbReference>
<feature type="transmembrane region" description="Helical" evidence="14">
    <location>
        <begin position="1035"/>
        <end position="1055"/>
    </location>
</feature>
<keyword evidence="4" id="KW-0813">Transport</keyword>
<dbReference type="Proteomes" id="UP000257109">
    <property type="component" value="Unassembled WGS sequence"/>
</dbReference>
<feature type="transmembrane region" description="Helical" evidence="14">
    <location>
        <begin position="293"/>
        <end position="316"/>
    </location>
</feature>
<comment type="caution">
    <text evidence="17">The sequence shown here is derived from an EMBL/GenBank/DDBJ whole genome shotgun (WGS) entry which is preliminary data.</text>
</comment>
<evidence type="ECO:0000256" key="5">
    <source>
        <dbReference type="ARBA" id="ARBA00022692"/>
    </source>
</evidence>
<evidence type="ECO:0000256" key="3">
    <source>
        <dbReference type="ARBA" id="ARBA00012191"/>
    </source>
</evidence>
<dbReference type="FunFam" id="1.20.1560.10:FF:000002">
    <property type="entry name" value="ABC transporter C family member 5"/>
    <property type="match status" value="1"/>
</dbReference>
<keyword evidence="6" id="KW-0677">Repeat</keyword>
<keyword evidence="10 14" id="KW-1133">Transmembrane helix</keyword>